<dbReference type="KEGG" id="pru:PRU_1815"/>
<evidence type="ECO:0000313" key="2">
    <source>
        <dbReference type="Proteomes" id="UP000000927"/>
    </source>
</evidence>
<accession>D5ETZ9</accession>
<organism evidence="1 2">
    <name type="scientific">Xylanibacter ruminicola (strain ATCC 19189 / DSM 19721 / CIP 105475 / JCM 8958 / 23)</name>
    <name type="common">Prevotella ruminicola</name>
    <dbReference type="NCBI Taxonomy" id="264731"/>
    <lineage>
        <taxon>Bacteria</taxon>
        <taxon>Pseudomonadati</taxon>
        <taxon>Bacteroidota</taxon>
        <taxon>Bacteroidia</taxon>
        <taxon>Bacteroidales</taxon>
        <taxon>Prevotellaceae</taxon>
        <taxon>Xylanibacter</taxon>
    </lineage>
</organism>
<protein>
    <submittedName>
        <fullName evidence="1">Uncharacterized protein</fullName>
    </submittedName>
</protein>
<dbReference type="AlphaFoldDB" id="D5ETZ9"/>
<keyword evidence="2" id="KW-1185">Reference proteome</keyword>
<dbReference type="Proteomes" id="UP000000927">
    <property type="component" value="Chromosome"/>
</dbReference>
<name>D5ETZ9_XYLR2</name>
<evidence type="ECO:0000313" key="1">
    <source>
        <dbReference type="EMBL" id="ADE83117.1"/>
    </source>
</evidence>
<sequence>MSTGMSHWGHRTYQTYSKKEMNRIIVILCLLLGTITMQAQNAFVGQHRYNGEHKNEISGYAIAGNNVVVSGYGGFGLSYKRHLNDRWHVGADVQQQWGKQLYSNDVQGGYRLPVWWGDIYIDGKLMYNRYNRWNANETIGNLSLTWEMPYFYLRVGESYIHWKTGDFGYTEPLTLTFGFGAMIRPRTNSWNIGLFFRNYDDFYYENWNINWGLNFYGRLTKQMYLFGELNIRPAGSMSQLASKYETSGKLGLKYAW</sequence>
<dbReference type="EMBL" id="CP002006">
    <property type="protein sequence ID" value="ADE83117.1"/>
    <property type="molecule type" value="Genomic_DNA"/>
</dbReference>
<gene>
    <name evidence="1" type="ordered locus">PRU_1815</name>
</gene>
<proteinExistence type="predicted"/>
<dbReference type="HOGENOM" id="CLU_1085276_0_0_10"/>
<dbReference type="STRING" id="264731.PRU_1815"/>
<reference evidence="1 2" key="1">
    <citation type="journal article" date="2010" name="Microb. Ecol.">
        <title>Comparative genome analysis of Prevotella ruminicola and Prevotella bryantii: insights into their environmental niche.</title>
        <authorList>
            <consortium name="North American Consortium for Rumen Bacteria"/>
            <person name="Purushe J."/>
            <person name="Fouts D.E."/>
            <person name="Morrison M."/>
            <person name="White B.A."/>
            <person name="Mackie R.I."/>
            <person name="Coutinho P.M."/>
            <person name="Henrissat B."/>
            <person name="Nelson K.E."/>
        </authorList>
    </citation>
    <scope>NUCLEOTIDE SEQUENCE [LARGE SCALE GENOMIC DNA]</scope>
    <source>
        <strain evidence="2">ATCC 19189 / JCM 8958 / 23</strain>
    </source>
</reference>